<reference evidence="1 2" key="1">
    <citation type="journal article" date="2022" name="Front. Microbiol.">
        <title>Male-killing mechanisms vary between Spiroplasma species.</title>
        <authorList>
            <person name="Arai H."/>
            <person name="Inoue M."/>
            <person name="Kageyama D."/>
        </authorList>
    </citation>
    <scope>NUCLEOTIDE SEQUENCE [LARGE SCALE GENOMIC DNA]</scope>
    <source>
        <strain evidence="2">sHm</strain>
    </source>
</reference>
<dbReference type="Proteomes" id="UP001163387">
    <property type="component" value="Chromosome"/>
</dbReference>
<protein>
    <submittedName>
        <fullName evidence="1">Uncharacterized protein</fullName>
    </submittedName>
</protein>
<name>A0ABM8BYK5_9MOLU</name>
<accession>A0ABM8BYK5</accession>
<evidence type="ECO:0000313" key="2">
    <source>
        <dbReference type="Proteomes" id="UP001163387"/>
    </source>
</evidence>
<sequence>MNKEKLIIWLNKQIGTCLCDELKESGKLTAYYKVLEFIENGEFD</sequence>
<dbReference type="EMBL" id="AP026933">
    <property type="protein sequence ID" value="BDT04989.1"/>
    <property type="molecule type" value="Genomic_DNA"/>
</dbReference>
<proteinExistence type="predicted"/>
<dbReference type="RefSeq" id="WP_281748584.1">
    <property type="nucleotide sequence ID" value="NZ_AP026933.1"/>
</dbReference>
<evidence type="ECO:0000313" key="1">
    <source>
        <dbReference type="EMBL" id="BDT04989.1"/>
    </source>
</evidence>
<gene>
    <name evidence="1" type="ORF">SHM_26350</name>
</gene>
<keyword evidence="2" id="KW-1185">Reference proteome</keyword>
<organism evidence="1 2">
    <name type="scientific">Spiroplasma ixodetis</name>
    <dbReference type="NCBI Taxonomy" id="2141"/>
    <lineage>
        <taxon>Bacteria</taxon>
        <taxon>Bacillati</taxon>
        <taxon>Mycoplasmatota</taxon>
        <taxon>Mollicutes</taxon>
        <taxon>Entomoplasmatales</taxon>
        <taxon>Spiroplasmataceae</taxon>
        <taxon>Spiroplasma</taxon>
    </lineage>
</organism>